<keyword evidence="2" id="KW-1185">Reference proteome</keyword>
<evidence type="ECO:0000313" key="1">
    <source>
        <dbReference type="EMBL" id="ANP45892.1"/>
    </source>
</evidence>
<protein>
    <submittedName>
        <fullName evidence="1">Uncharacterized protein</fullName>
    </submittedName>
</protein>
<dbReference type="Proteomes" id="UP000092498">
    <property type="component" value="Chromosome"/>
</dbReference>
<dbReference type="RefSeq" id="WP_066769959.1">
    <property type="nucleotide sequence ID" value="NZ_CP013244.1"/>
</dbReference>
<dbReference type="AlphaFoldDB" id="A0A1B1AH54"/>
<dbReference type="KEGG" id="cbot:ATE48_08140"/>
<dbReference type="EMBL" id="CP013244">
    <property type="protein sequence ID" value="ANP45892.1"/>
    <property type="molecule type" value="Genomic_DNA"/>
</dbReference>
<organism evidence="1 2">
    <name type="scientific">Candidatus Viadribacter manganicus</name>
    <dbReference type="NCBI Taxonomy" id="1759059"/>
    <lineage>
        <taxon>Bacteria</taxon>
        <taxon>Pseudomonadati</taxon>
        <taxon>Pseudomonadota</taxon>
        <taxon>Alphaproteobacteria</taxon>
        <taxon>Hyphomonadales</taxon>
        <taxon>Hyphomonadaceae</taxon>
        <taxon>Candidatus Viadribacter</taxon>
    </lineage>
</organism>
<evidence type="ECO:0000313" key="2">
    <source>
        <dbReference type="Proteomes" id="UP000092498"/>
    </source>
</evidence>
<accession>A0A1B1AH54</accession>
<reference evidence="1 2" key="1">
    <citation type="submission" date="2015-11" db="EMBL/GenBank/DDBJ databases">
        <title>Whole-Genome Sequence of Candidatus Oderbacter manganicum from the National Park Lower Oder Valley, Germany.</title>
        <authorList>
            <person name="Braun B."/>
            <person name="Liere K."/>
            <person name="Szewzyk U."/>
        </authorList>
    </citation>
    <scope>NUCLEOTIDE SEQUENCE [LARGE SCALE GENOMIC DNA]</scope>
    <source>
        <strain evidence="1 2">OTSz_A_272</strain>
    </source>
</reference>
<gene>
    <name evidence="1" type="ORF">ATE48_08140</name>
</gene>
<name>A0A1B1AH54_9PROT</name>
<sequence>MTVRERALDMLYLLSLSREEQAEFFPSWVPFPSEIAVDNEFIAKDLLSAASDGLDEGRTNLADFAELIAIDAMFALAPPEADLWANAPKDWLWLDEAIRAVAKRAVERLNIGPRRINENTTWVPGG</sequence>
<dbReference type="InParanoid" id="A0A1B1AH54"/>
<proteinExistence type="predicted"/>